<dbReference type="EMBL" id="CP139960">
    <property type="protein sequence ID" value="WQD38131.1"/>
    <property type="molecule type" value="Genomic_DNA"/>
</dbReference>
<evidence type="ECO:0000256" key="3">
    <source>
        <dbReference type="ARBA" id="ARBA00022692"/>
    </source>
</evidence>
<feature type="transmembrane region" description="Helical" evidence="6">
    <location>
        <begin position="63"/>
        <end position="82"/>
    </location>
</feature>
<dbReference type="Gene3D" id="1.20.1740.10">
    <property type="entry name" value="Amino acid/polyamine transporter I"/>
    <property type="match status" value="1"/>
</dbReference>
<feature type="transmembrane region" description="Helical" evidence="6">
    <location>
        <begin position="103"/>
        <end position="127"/>
    </location>
</feature>
<reference evidence="7 8" key="1">
    <citation type="submission" date="2023-12" db="EMBL/GenBank/DDBJ databases">
        <title>Genome sequencing and assembly of bacterial species from a model synthetic community.</title>
        <authorList>
            <person name="Hogle S.L."/>
        </authorList>
    </citation>
    <scope>NUCLEOTIDE SEQUENCE [LARGE SCALE GENOMIC DNA]</scope>
    <source>
        <strain evidence="7 8">HAMBI_3031</strain>
    </source>
</reference>
<keyword evidence="2" id="KW-0813">Transport</keyword>
<dbReference type="PIRSF" id="PIRSF006060">
    <property type="entry name" value="AA_transporter"/>
    <property type="match status" value="1"/>
</dbReference>
<keyword evidence="8" id="KW-1185">Reference proteome</keyword>
<sequence>MGLFTKKPLSILLAEASDSEKGLKRTLTAGGLVALGIGAIIGAGLFVRTAAAAAQNAGPSVTFGFILAAIGCAFAGLCYAELSSSIPISGSAYTFTYATMGEMLAWVIGWDLVLEYAVGAATVGIAWSEYLNNLLVNILHWKPIAYEWCHSPFQVSPEGVRGIMNIPALFIVTLMSMLLIKGTSESSFVNALIVIVKVTIVVLIIVLGWKFINPSNHTPYIPPAEEYVDHQGVSHNFGGIMGILGAAGTVFFAFIGFDAVSTAAQETKNPKTALPIGILGSLVICTALYLLFGHVLTGLAPVSFFRDPSQGGEASVVAAIQNFMPGYKWLADAVTIAILAGFTSVILVMLLGQSRVFYSMSKDGLLPASFSKLHPKFQTPYKGNLIILLLVGLFAAFVPGDVVGHMTSIGTLFAFILVCAAVIILRKKEPNLKRQFKTPFVPLFPILGIISCLAMILGLGWENWARLGGWLAVGFIIYFGYSVKNSKLAKGQVVIPEDPPGDGLH</sequence>
<feature type="transmembrane region" description="Helical" evidence="6">
    <location>
        <begin position="467"/>
        <end position="483"/>
    </location>
</feature>
<dbReference type="RefSeq" id="WP_114790874.1">
    <property type="nucleotide sequence ID" value="NZ_CP139960.1"/>
</dbReference>
<dbReference type="PANTHER" id="PTHR43243:SF4">
    <property type="entry name" value="CATIONIC AMINO ACID TRANSPORTER 4"/>
    <property type="match status" value="1"/>
</dbReference>
<organism evidence="7 8">
    <name type="scientific">Niabella yanshanensis</name>
    <dbReference type="NCBI Taxonomy" id="577386"/>
    <lineage>
        <taxon>Bacteria</taxon>
        <taxon>Pseudomonadati</taxon>
        <taxon>Bacteroidota</taxon>
        <taxon>Chitinophagia</taxon>
        <taxon>Chitinophagales</taxon>
        <taxon>Chitinophagaceae</taxon>
        <taxon>Niabella</taxon>
    </lineage>
</organism>
<dbReference type="InterPro" id="IPR002293">
    <property type="entry name" value="AA/rel_permease1"/>
</dbReference>
<dbReference type="PANTHER" id="PTHR43243">
    <property type="entry name" value="INNER MEMBRANE TRANSPORTER YGJI-RELATED"/>
    <property type="match status" value="1"/>
</dbReference>
<proteinExistence type="predicted"/>
<feature type="transmembrane region" description="Helical" evidence="6">
    <location>
        <begin position="27"/>
        <end position="51"/>
    </location>
</feature>
<comment type="subcellular location">
    <subcellularLocation>
        <location evidence="1">Membrane</location>
        <topology evidence="1">Multi-pass membrane protein</topology>
    </subcellularLocation>
</comment>
<feature type="transmembrane region" description="Helical" evidence="6">
    <location>
        <begin position="381"/>
        <end position="400"/>
    </location>
</feature>
<feature type="transmembrane region" description="Helical" evidence="6">
    <location>
        <begin position="162"/>
        <end position="180"/>
    </location>
</feature>
<feature type="transmembrane region" description="Helical" evidence="6">
    <location>
        <begin position="438"/>
        <end position="461"/>
    </location>
</feature>
<feature type="transmembrane region" description="Helical" evidence="6">
    <location>
        <begin position="333"/>
        <end position="352"/>
    </location>
</feature>
<feature type="transmembrane region" description="Helical" evidence="6">
    <location>
        <begin position="406"/>
        <end position="426"/>
    </location>
</feature>
<evidence type="ECO:0000256" key="5">
    <source>
        <dbReference type="ARBA" id="ARBA00023136"/>
    </source>
</evidence>
<evidence type="ECO:0000256" key="6">
    <source>
        <dbReference type="SAM" id="Phobius"/>
    </source>
</evidence>
<evidence type="ECO:0000256" key="2">
    <source>
        <dbReference type="ARBA" id="ARBA00022448"/>
    </source>
</evidence>
<evidence type="ECO:0000256" key="1">
    <source>
        <dbReference type="ARBA" id="ARBA00004141"/>
    </source>
</evidence>
<keyword evidence="3 6" id="KW-0812">Transmembrane</keyword>
<gene>
    <name evidence="7" type="ORF">U0035_20905</name>
</gene>
<evidence type="ECO:0000256" key="4">
    <source>
        <dbReference type="ARBA" id="ARBA00022989"/>
    </source>
</evidence>
<evidence type="ECO:0000313" key="7">
    <source>
        <dbReference type="EMBL" id="WQD38131.1"/>
    </source>
</evidence>
<keyword evidence="5 6" id="KW-0472">Membrane</keyword>
<feature type="transmembrane region" description="Helical" evidence="6">
    <location>
        <begin position="192"/>
        <end position="212"/>
    </location>
</feature>
<keyword evidence="4 6" id="KW-1133">Transmembrane helix</keyword>
<dbReference type="Pfam" id="PF13520">
    <property type="entry name" value="AA_permease_2"/>
    <property type="match status" value="1"/>
</dbReference>
<accession>A0ABZ0W4T1</accession>
<dbReference type="Proteomes" id="UP001325680">
    <property type="component" value="Chromosome"/>
</dbReference>
<evidence type="ECO:0000313" key="8">
    <source>
        <dbReference type="Proteomes" id="UP001325680"/>
    </source>
</evidence>
<feature type="transmembrane region" description="Helical" evidence="6">
    <location>
        <begin position="237"/>
        <end position="260"/>
    </location>
</feature>
<feature type="transmembrane region" description="Helical" evidence="6">
    <location>
        <begin position="272"/>
        <end position="292"/>
    </location>
</feature>
<protein>
    <submittedName>
        <fullName evidence="7">Amino acid permease</fullName>
    </submittedName>
</protein>
<name>A0ABZ0W4T1_9BACT</name>